<evidence type="ECO:0000313" key="1">
    <source>
        <dbReference type="EMBL" id="KAJ8621513.1"/>
    </source>
</evidence>
<dbReference type="EMBL" id="CM056817">
    <property type="protein sequence ID" value="KAJ8621513.1"/>
    <property type="molecule type" value="Genomic_DNA"/>
</dbReference>
<dbReference type="Proteomes" id="UP001234297">
    <property type="component" value="Chromosome 9"/>
</dbReference>
<accession>A0ACC2KKE7</accession>
<keyword evidence="2" id="KW-1185">Reference proteome</keyword>
<comment type="caution">
    <text evidence="1">The sequence shown here is derived from an EMBL/GenBank/DDBJ whole genome shotgun (WGS) entry which is preliminary data.</text>
</comment>
<gene>
    <name evidence="1" type="ORF">MRB53_030042</name>
</gene>
<sequence>MSGNGRWTIMFDLAVGCTRCGSVGVRLRQGTEKLLKQVKETPASSISSPATSEGRKRLMDLSFKRTRVKEHRLIDFKISRALQENPIPLPHDEDDTIIHDDEEEEEEKGSASSSDNDDDDDERDKRETYNNKSPSQDADAGSGSGRRDAFYSSFEGASFYANSFLDLNLSRPLLRACESSGYHKPTPIQAACIPLALTRRDICGSAITGSGKTAAFTLPVLVLSLRLQSEC</sequence>
<organism evidence="1 2">
    <name type="scientific">Persea americana</name>
    <name type="common">Avocado</name>
    <dbReference type="NCBI Taxonomy" id="3435"/>
    <lineage>
        <taxon>Eukaryota</taxon>
        <taxon>Viridiplantae</taxon>
        <taxon>Streptophyta</taxon>
        <taxon>Embryophyta</taxon>
        <taxon>Tracheophyta</taxon>
        <taxon>Spermatophyta</taxon>
        <taxon>Magnoliopsida</taxon>
        <taxon>Magnoliidae</taxon>
        <taxon>Laurales</taxon>
        <taxon>Lauraceae</taxon>
        <taxon>Persea</taxon>
    </lineage>
</organism>
<proteinExistence type="predicted"/>
<protein>
    <submittedName>
        <fullName evidence="1">Uncharacterized protein</fullName>
    </submittedName>
</protein>
<evidence type="ECO:0000313" key="2">
    <source>
        <dbReference type="Proteomes" id="UP001234297"/>
    </source>
</evidence>
<name>A0ACC2KKE7_PERAE</name>
<reference evidence="1 2" key="1">
    <citation type="journal article" date="2022" name="Hortic Res">
        <title>A haplotype resolved chromosomal level avocado genome allows analysis of novel avocado genes.</title>
        <authorList>
            <person name="Nath O."/>
            <person name="Fletcher S.J."/>
            <person name="Hayward A."/>
            <person name="Shaw L.M."/>
            <person name="Masouleh A.K."/>
            <person name="Furtado A."/>
            <person name="Henry R.J."/>
            <person name="Mitter N."/>
        </authorList>
    </citation>
    <scope>NUCLEOTIDE SEQUENCE [LARGE SCALE GENOMIC DNA]</scope>
    <source>
        <strain evidence="2">cv. Hass</strain>
    </source>
</reference>